<comment type="subcellular location">
    <subcellularLocation>
        <location evidence="1">Cell membrane</location>
        <topology evidence="1">Multi-pass membrane protein</topology>
    </subcellularLocation>
</comment>
<proteinExistence type="inferred from homology"/>
<feature type="transmembrane region" description="Helical" evidence="10">
    <location>
        <begin position="32"/>
        <end position="52"/>
    </location>
</feature>
<keyword evidence="6" id="KW-0813">Transport</keyword>
<dbReference type="Proteomes" id="UP000487882">
    <property type="component" value="Unassembled WGS sequence"/>
</dbReference>
<comment type="similarity">
    <text evidence="7 10">Belongs to the fluoride channel Fluc/FEX (TC 1.A.43) family.</text>
</comment>
<comment type="function">
    <text evidence="9">Fluoride-specific ion channel. Important for reducing fluoride concentration in the cell, thus reducing its toxicity.</text>
</comment>
<comment type="catalytic activity">
    <reaction evidence="8">
        <text>fluoride(in) = fluoride(out)</text>
        <dbReference type="Rhea" id="RHEA:76159"/>
        <dbReference type="ChEBI" id="CHEBI:17051"/>
    </reaction>
    <physiologicalReaction direction="left-to-right" evidence="8">
        <dbReference type="Rhea" id="RHEA:76160"/>
    </physiologicalReaction>
</comment>
<accession>A0A7K1J684</accession>
<dbReference type="InterPro" id="IPR003691">
    <property type="entry name" value="FluC"/>
</dbReference>
<dbReference type="AlphaFoldDB" id="A0A7K1J684"/>
<dbReference type="GO" id="GO:0034220">
    <property type="term" value="P:monoatomic ion transmembrane transport"/>
    <property type="evidence" value="ECO:0007669"/>
    <property type="project" value="UniProtKB-KW"/>
</dbReference>
<dbReference type="RefSeq" id="WP_246166060.1">
    <property type="nucleotide sequence ID" value="NZ_WNLP01000008.1"/>
</dbReference>
<evidence type="ECO:0000256" key="3">
    <source>
        <dbReference type="ARBA" id="ARBA00022692"/>
    </source>
</evidence>
<comment type="caution">
    <text evidence="10">Lacks conserved residue(s) required for the propagation of feature annotation.</text>
</comment>
<evidence type="ECO:0000256" key="9">
    <source>
        <dbReference type="ARBA" id="ARBA00049940"/>
    </source>
</evidence>
<keyword evidence="2" id="KW-1003">Cell membrane</keyword>
<evidence type="ECO:0000256" key="5">
    <source>
        <dbReference type="ARBA" id="ARBA00023136"/>
    </source>
</evidence>
<dbReference type="GO" id="GO:0005886">
    <property type="term" value="C:plasma membrane"/>
    <property type="evidence" value="ECO:0007669"/>
    <property type="project" value="UniProtKB-SubCell"/>
</dbReference>
<evidence type="ECO:0000256" key="1">
    <source>
        <dbReference type="ARBA" id="ARBA00004651"/>
    </source>
</evidence>
<gene>
    <name evidence="11" type="ORF">GSD1FS_1533</name>
</gene>
<reference evidence="11 12" key="1">
    <citation type="submission" date="2019-09" db="EMBL/GenBank/DDBJ databases">
        <title>Bifidobacterium canis sp. nov., isolated from the digestive tract of German Shepherd dog puppy.</title>
        <authorList>
            <person name="Bunesova V."/>
        </authorList>
    </citation>
    <scope>NUCLEOTIDE SEQUENCE [LARGE SCALE GENOMIC DNA]</scope>
    <source>
        <strain evidence="11 12">GSD1FS</strain>
    </source>
</reference>
<evidence type="ECO:0000313" key="11">
    <source>
        <dbReference type="EMBL" id="MUH60176.1"/>
    </source>
</evidence>
<comment type="caution">
    <text evidence="11">The sequence shown here is derived from an EMBL/GenBank/DDBJ whole genome shotgun (WGS) entry which is preliminary data.</text>
</comment>
<keyword evidence="6" id="KW-0406">Ion transport</keyword>
<keyword evidence="12" id="KW-1185">Reference proteome</keyword>
<evidence type="ECO:0000256" key="2">
    <source>
        <dbReference type="ARBA" id="ARBA00022475"/>
    </source>
</evidence>
<organism evidence="11 12">
    <name type="scientific">Bifidobacterium canis</name>
    <dbReference type="NCBI Taxonomy" id="2610880"/>
    <lineage>
        <taxon>Bacteria</taxon>
        <taxon>Bacillati</taxon>
        <taxon>Actinomycetota</taxon>
        <taxon>Actinomycetes</taxon>
        <taxon>Bifidobacteriales</taxon>
        <taxon>Bifidobacteriaceae</taxon>
        <taxon>Bifidobacterium</taxon>
    </lineage>
</organism>
<evidence type="ECO:0000256" key="4">
    <source>
        <dbReference type="ARBA" id="ARBA00022989"/>
    </source>
</evidence>
<evidence type="ECO:0000313" key="12">
    <source>
        <dbReference type="Proteomes" id="UP000487882"/>
    </source>
</evidence>
<keyword evidence="6" id="KW-0407">Ion channel</keyword>
<evidence type="ECO:0000256" key="6">
    <source>
        <dbReference type="ARBA" id="ARBA00023303"/>
    </source>
</evidence>
<evidence type="ECO:0000256" key="8">
    <source>
        <dbReference type="ARBA" id="ARBA00035585"/>
    </source>
</evidence>
<keyword evidence="4 10" id="KW-1133">Transmembrane helix</keyword>
<dbReference type="Pfam" id="PF02537">
    <property type="entry name" value="CRCB"/>
    <property type="match status" value="1"/>
</dbReference>
<keyword evidence="3 10" id="KW-0812">Transmembrane</keyword>
<protein>
    <recommendedName>
        <fullName evidence="10">Fluoride-specific ion channel</fullName>
    </recommendedName>
</protein>
<dbReference type="EMBL" id="WNLP01000008">
    <property type="protein sequence ID" value="MUH60176.1"/>
    <property type="molecule type" value="Genomic_DNA"/>
</dbReference>
<sequence>MELLAVGIGCAIGAVCRYLLEAGINNFAIDAVSILIINCLGCLLMGLFTGIIEKGSPRKIFQNCLPQVFAAA</sequence>
<name>A0A7K1J684_9BIFI</name>
<evidence type="ECO:0000256" key="10">
    <source>
        <dbReference type="RuleBase" id="RU004340"/>
    </source>
</evidence>
<keyword evidence="5 10" id="KW-0472">Membrane</keyword>
<evidence type="ECO:0000256" key="7">
    <source>
        <dbReference type="ARBA" id="ARBA00035120"/>
    </source>
</evidence>